<comment type="caution">
    <text evidence="2">The sequence shown here is derived from an EMBL/GenBank/DDBJ whole genome shotgun (WGS) entry which is preliminary data.</text>
</comment>
<dbReference type="EMBL" id="JH711590">
    <property type="protein sequence ID" value="EIW74953.1"/>
    <property type="molecule type" value="Genomic_DNA"/>
</dbReference>
<dbReference type="InterPro" id="IPR036188">
    <property type="entry name" value="FAD/NAD-bd_sf"/>
</dbReference>
<proteinExistence type="predicted"/>
<dbReference type="PANTHER" id="PTHR43539">
    <property type="entry name" value="FLAVIN-BINDING MONOOXYGENASE-LIKE PROTEIN (AFU_ORTHOLOGUE AFUA_4G09220)"/>
    <property type="match status" value="1"/>
</dbReference>
<organism evidence="2 3">
    <name type="scientific">Coniophora puteana (strain RWD-64-598)</name>
    <name type="common">Brown rot fungus</name>
    <dbReference type="NCBI Taxonomy" id="741705"/>
    <lineage>
        <taxon>Eukaryota</taxon>
        <taxon>Fungi</taxon>
        <taxon>Dikarya</taxon>
        <taxon>Basidiomycota</taxon>
        <taxon>Agaricomycotina</taxon>
        <taxon>Agaricomycetes</taxon>
        <taxon>Agaricomycetidae</taxon>
        <taxon>Boletales</taxon>
        <taxon>Coniophorineae</taxon>
        <taxon>Coniophoraceae</taxon>
        <taxon>Coniophora</taxon>
    </lineage>
</organism>
<keyword evidence="1" id="KW-0560">Oxidoreductase</keyword>
<dbReference type="OrthoDB" id="74360at2759"/>
<dbReference type="Pfam" id="PF13738">
    <property type="entry name" value="Pyr_redox_3"/>
    <property type="match status" value="1"/>
</dbReference>
<evidence type="ECO:0000313" key="3">
    <source>
        <dbReference type="Proteomes" id="UP000053558"/>
    </source>
</evidence>
<name>A0A5M3M7C6_CONPW</name>
<dbReference type="SUPFAM" id="SSF51905">
    <property type="entry name" value="FAD/NAD(P)-binding domain"/>
    <property type="match status" value="2"/>
</dbReference>
<dbReference type="Gene3D" id="3.50.50.60">
    <property type="entry name" value="FAD/NAD(P)-binding domain"/>
    <property type="match status" value="2"/>
</dbReference>
<gene>
    <name evidence="2" type="ORF">CONPUDRAFT_147507</name>
</gene>
<accession>A0A5M3M7C6</accession>
<sequence>MIAKDIDTTQIATEWLAGLDKAASVGDIEKFTQHFLVNGWLRDVLCFSWDFCSLESRASIASYLAEPLAGSTRFATVGLHDLTLDTSSTLGGPSTFPIPGGDGALGIQGAFRFSLREPDARGRGFFRLVSSQEGYKALAVYTSMHELVGHEEPTERPRGIPLDAMKMTSWEDAREKEVKAIESDSTVLIVGGGQCGLMAAARFRRKGIRALVIEKTPRVGDVWRNRYPTLSLHLPAHFSSFPYQPYPKNYPEYIGRTQLANFMESYATQQELTIWTSSTVQSNPPPTFDSETKSWTVVVNHAGENVTLKPKHLVLAMGSGMPRIPKFPGQEKFKGKVYHSDFHPGAKEFKGKKAVVIGAANASSDMCQDFVSNGAASATLVQRSATCHISLKTSTSHVKVNYPETRDIEDADLVGDSLPPRLVIQMNGENLEEIKKSDAELQQGLRDKGFNLTWTYKGVEGGMVVFYYEKFAGSSMLDTGIGDLIVGGHVSIKQGVEPTHFEEDAVVFNDGSKLEADVVVLCTGNRPMTSNIKALMGPEVAAKIGAVWGLDGAGELRRVWRPTGQQGLWIFAGGLNLARYHSRHLALQIQAELLGIKEPTPGYPVA</sequence>
<evidence type="ECO:0000256" key="1">
    <source>
        <dbReference type="ARBA" id="ARBA00023002"/>
    </source>
</evidence>
<dbReference type="GO" id="GO:0050660">
    <property type="term" value="F:flavin adenine dinucleotide binding"/>
    <property type="evidence" value="ECO:0007669"/>
    <property type="project" value="TreeGrafter"/>
</dbReference>
<evidence type="ECO:0000313" key="2">
    <source>
        <dbReference type="EMBL" id="EIW74953.1"/>
    </source>
</evidence>
<protein>
    <submittedName>
        <fullName evidence="2">FAD/NAD(P)-binding domain-containing protein</fullName>
    </submittedName>
</protein>
<dbReference type="InterPro" id="IPR050982">
    <property type="entry name" value="Auxin_biosynth/cation_transpt"/>
</dbReference>
<dbReference type="AlphaFoldDB" id="A0A5M3M7C6"/>
<dbReference type="PANTHER" id="PTHR43539:SF68">
    <property type="entry name" value="FLAVIN-BINDING MONOOXYGENASE-LIKE PROTEIN (AFU_ORTHOLOGUE AFUA_4G09220)"/>
    <property type="match status" value="1"/>
</dbReference>
<dbReference type="OMA" id="TQIATEW"/>
<dbReference type="GeneID" id="19202331"/>
<dbReference type="KEGG" id="cput:CONPUDRAFT_147507"/>
<dbReference type="Proteomes" id="UP000053558">
    <property type="component" value="Unassembled WGS sequence"/>
</dbReference>
<reference evidence="3" key="1">
    <citation type="journal article" date="2012" name="Science">
        <title>The Paleozoic origin of enzymatic lignin decomposition reconstructed from 31 fungal genomes.</title>
        <authorList>
            <person name="Floudas D."/>
            <person name="Binder M."/>
            <person name="Riley R."/>
            <person name="Barry K."/>
            <person name="Blanchette R.A."/>
            <person name="Henrissat B."/>
            <person name="Martinez A.T."/>
            <person name="Otillar R."/>
            <person name="Spatafora J.W."/>
            <person name="Yadav J.S."/>
            <person name="Aerts A."/>
            <person name="Benoit I."/>
            <person name="Boyd A."/>
            <person name="Carlson A."/>
            <person name="Copeland A."/>
            <person name="Coutinho P.M."/>
            <person name="de Vries R.P."/>
            <person name="Ferreira P."/>
            <person name="Findley K."/>
            <person name="Foster B."/>
            <person name="Gaskell J."/>
            <person name="Glotzer D."/>
            <person name="Gorecki P."/>
            <person name="Heitman J."/>
            <person name="Hesse C."/>
            <person name="Hori C."/>
            <person name="Igarashi K."/>
            <person name="Jurgens J.A."/>
            <person name="Kallen N."/>
            <person name="Kersten P."/>
            <person name="Kohler A."/>
            <person name="Kuees U."/>
            <person name="Kumar T.K.A."/>
            <person name="Kuo A."/>
            <person name="LaButti K."/>
            <person name="Larrondo L.F."/>
            <person name="Lindquist E."/>
            <person name="Ling A."/>
            <person name="Lombard V."/>
            <person name="Lucas S."/>
            <person name="Lundell T."/>
            <person name="Martin R."/>
            <person name="McLaughlin D.J."/>
            <person name="Morgenstern I."/>
            <person name="Morin E."/>
            <person name="Murat C."/>
            <person name="Nagy L.G."/>
            <person name="Nolan M."/>
            <person name="Ohm R.A."/>
            <person name="Patyshakuliyeva A."/>
            <person name="Rokas A."/>
            <person name="Ruiz-Duenas F.J."/>
            <person name="Sabat G."/>
            <person name="Salamov A."/>
            <person name="Samejima M."/>
            <person name="Schmutz J."/>
            <person name="Slot J.C."/>
            <person name="St John F."/>
            <person name="Stenlid J."/>
            <person name="Sun H."/>
            <person name="Sun S."/>
            <person name="Syed K."/>
            <person name="Tsang A."/>
            <person name="Wiebenga A."/>
            <person name="Young D."/>
            <person name="Pisabarro A."/>
            <person name="Eastwood D.C."/>
            <person name="Martin F."/>
            <person name="Cullen D."/>
            <person name="Grigoriev I.V."/>
            <person name="Hibbett D.S."/>
        </authorList>
    </citation>
    <scope>NUCLEOTIDE SEQUENCE [LARGE SCALE GENOMIC DNA]</scope>
    <source>
        <strain evidence="3">RWD-64-598 SS2</strain>
    </source>
</reference>
<dbReference type="RefSeq" id="XP_007775006.1">
    <property type="nucleotide sequence ID" value="XM_007776816.1"/>
</dbReference>
<keyword evidence="3" id="KW-1185">Reference proteome</keyword>
<dbReference type="GO" id="GO:0004497">
    <property type="term" value="F:monooxygenase activity"/>
    <property type="evidence" value="ECO:0007669"/>
    <property type="project" value="TreeGrafter"/>
</dbReference>